<accession>D9S7Z4</accession>
<proteinExistence type="predicted"/>
<sequence>MQNKPSDGRSLVFEISSFYIMRTMARPIRETPILYGEDARRFLENMKIRRPETPEARAQRLRDYEFMKKAYELGMAEKRAREEANGGVDPWFKKV</sequence>
<dbReference type="Proteomes" id="UP000000517">
    <property type="component" value="Chromosome"/>
</dbReference>
<dbReference type="KEGG" id="fsc:FSU_0757"/>
<organism evidence="1 2">
    <name type="scientific">Fibrobacter succinogenes (strain ATCC 19169 / S85)</name>
    <dbReference type="NCBI Taxonomy" id="59374"/>
    <lineage>
        <taxon>Bacteria</taxon>
        <taxon>Pseudomonadati</taxon>
        <taxon>Fibrobacterota</taxon>
        <taxon>Fibrobacteria</taxon>
        <taxon>Fibrobacterales</taxon>
        <taxon>Fibrobacteraceae</taxon>
        <taxon>Fibrobacter</taxon>
    </lineage>
</organism>
<reference evidence="2" key="1">
    <citation type="submission" date="2010-08" db="EMBL/GenBank/DDBJ databases">
        <title>Complete sequence of Fibrobacter succinogenes subsp. succinogenes S85.</title>
        <authorList>
            <person name="Durkin A.S."/>
            <person name="Nelson K.E."/>
            <person name="Morrison M."/>
            <person name="Forsberg C.W."/>
            <person name="Wilson D.B."/>
            <person name="Russell J.B."/>
            <person name="Cann I.K.O."/>
            <person name="Mackie R.I."/>
            <person name="White B.A."/>
        </authorList>
    </citation>
    <scope>NUCLEOTIDE SEQUENCE [LARGE SCALE GENOMIC DNA]</scope>
    <source>
        <strain evidence="2">ATCC 19169 / S85</strain>
    </source>
</reference>
<evidence type="ECO:0000313" key="1">
    <source>
        <dbReference type="EMBL" id="ADL24917.1"/>
    </source>
</evidence>
<dbReference type="EMBL" id="CP002158">
    <property type="protein sequence ID" value="ADL24917.1"/>
    <property type="molecule type" value="Genomic_DNA"/>
</dbReference>
<dbReference type="eggNOG" id="ENOG502ZVQ6">
    <property type="taxonomic scope" value="Bacteria"/>
</dbReference>
<protein>
    <submittedName>
        <fullName evidence="1">Uncharacterized protein</fullName>
    </submittedName>
</protein>
<name>D9S7Z4_FIBSS</name>
<gene>
    <name evidence="1" type="ordered locus">FSU_0757</name>
</gene>
<dbReference type="HOGENOM" id="CLU_184387_0_0_0"/>
<dbReference type="AlphaFoldDB" id="D9S7Z4"/>
<dbReference type="PATRIC" id="fig|59374.8.peg.733"/>
<evidence type="ECO:0000313" key="2">
    <source>
        <dbReference type="Proteomes" id="UP000000517"/>
    </source>
</evidence>
<dbReference type="STRING" id="59374.FSU_0757"/>